<organism evidence="1 2">
    <name type="scientific">Pogonophryne albipinna</name>
    <dbReference type="NCBI Taxonomy" id="1090488"/>
    <lineage>
        <taxon>Eukaryota</taxon>
        <taxon>Metazoa</taxon>
        <taxon>Chordata</taxon>
        <taxon>Craniata</taxon>
        <taxon>Vertebrata</taxon>
        <taxon>Euteleostomi</taxon>
        <taxon>Actinopterygii</taxon>
        <taxon>Neopterygii</taxon>
        <taxon>Teleostei</taxon>
        <taxon>Neoteleostei</taxon>
        <taxon>Acanthomorphata</taxon>
        <taxon>Eupercaria</taxon>
        <taxon>Perciformes</taxon>
        <taxon>Notothenioidei</taxon>
        <taxon>Pogonophryne</taxon>
    </lineage>
</organism>
<comment type="caution">
    <text evidence="1">The sequence shown here is derived from an EMBL/GenBank/DDBJ whole genome shotgun (WGS) entry which is preliminary data.</text>
</comment>
<gene>
    <name evidence="1" type="ORF">JOQ06_020875</name>
</gene>
<evidence type="ECO:0000313" key="1">
    <source>
        <dbReference type="EMBL" id="KAJ4949360.1"/>
    </source>
</evidence>
<feature type="non-terminal residue" evidence="1">
    <location>
        <position position="133"/>
    </location>
</feature>
<dbReference type="AlphaFoldDB" id="A0AAD6BQ58"/>
<dbReference type="Proteomes" id="UP001219934">
    <property type="component" value="Unassembled WGS sequence"/>
</dbReference>
<keyword evidence="2" id="KW-1185">Reference proteome</keyword>
<evidence type="ECO:0000313" key="2">
    <source>
        <dbReference type="Proteomes" id="UP001219934"/>
    </source>
</evidence>
<proteinExistence type="predicted"/>
<accession>A0AAD6BQ58</accession>
<protein>
    <submittedName>
        <fullName evidence="1">Uncharacterized protein</fullName>
    </submittedName>
</protein>
<reference evidence="1" key="1">
    <citation type="submission" date="2022-11" db="EMBL/GenBank/DDBJ databases">
        <title>Chromosome-level genome of Pogonophryne albipinna.</title>
        <authorList>
            <person name="Jo E."/>
        </authorList>
    </citation>
    <scope>NUCLEOTIDE SEQUENCE</scope>
    <source>
        <strain evidence="1">SGF0006</strain>
        <tissue evidence="1">Muscle</tissue>
    </source>
</reference>
<dbReference type="EMBL" id="JAPTMU010000001">
    <property type="protein sequence ID" value="KAJ4949360.1"/>
    <property type="molecule type" value="Genomic_DNA"/>
</dbReference>
<sequence length="133" mass="14819">MIRLHASGGLCVPSQRLQASKSQPNTTQTKWDRWGTAFSICIKPGYQHYIFTLARGSVTDTYKTEVTGAASAHWYLANDQEIARQLSIAPLTFTSPFAMQLISDIWRAFPRTPPSYSAHYQAQPSPLSTPTLD</sequence>
<name>A0AAD6BQ58_9TELE</name>